<reference evidence="1 2" key="1">
    <citation type="journal article" date="2015" name="PLoS Pathog.">
        <title>Leptomonas seymouri: Adaptations to the Dixenous Life Cycle Analyzed by Genome Sequencing, Transcriptome Profiling and Co-infection with Leishmania donovani.</title>
        <authorList>
            <person name="Kraeva N."/>
            <person name="Butenko A."/>
            <person name="Hlavacova J."/>
            <person name="Kostygov A."/>
            <person name="Myskova J."/>
            <person name="Grybchuk D."/>
            <person name="Lestinova T."/>
            <person name="Votypka J."/>
            <person name="Volf P."/>
            <person name="Opperdoes F."/>
            <person name="Flegontov P."/>
            <person name="Lukes J."/>
            <person name="Yurchenko V."/>
        </authorList>
    </citation>
    <scope>NUCLEOTIDE SEQUENCE [LARGE SCALE GENOMIC DNA]</scope>
    <source>
        <strain evidence="1 2">ATCC 30220</strain>
    </source>
</reference>
<dbReference type="Proteomes" id="UP000038009">
    <property type="component" value="Unassembled WGS sequence"/>
</dbReference>
<comment type="caution">
    <text evidence="1">The sequence shown here is derived from an EMBL/GenBank/DDBJ whole genome shotgun (WGS) entry which is preliminary data.</text>
</comment>
<dbReference type="EMBL" id="LJSK01000792">
    <property type="protein sequence ID" value="KPI82539.1"/>
    <property type="molecule type" value="Genomic_DNA"/>
</dbReference>
<dbReference type="OrthoDB" id="10255013at2759"/>
<keyword evidence="2" id="KW-1185">Reference proteome</keyword>
<proteinExistence type="predicted"/>
<feature type="non-terminal residue" evidence="1">
    <location>
        <position position="152"/>
    </location>
</feature>
<name>A0A0N0P250_LEPSE</name>
<gene>
    <name evidence="1" type="ORF">ABL78_8452</name>
</gene>
<dbReference type="VEuPathDB" id="TriTrypDB:Lsey_0794_0020"/>
<sequence>MRVHQICSAFFIFSSTTFSSFITLECVASLMNRLQQLRGYATAHADPQAPPPLTSYTLTRIKPSKVVSISAHQSHNHSTALLQQFYRDVDYVRCALASIYRLMPELERVQEQRRWAVGNVQHKRYSNGALELSRQITTLAMEAKHKLDMMPK</sequence>
<organism evidence="1 2">
    <name type="scientific">Leptomonas seymouri</name>
    <dbReference type="NCBI Taxonomy" id="5684"/>
    <lineage>
        <taxon>Eukaryota</taxon>
        <taxon>Discoba</taxon>
        <taxon>Euglenozoa</taxon>
        <taxon>Kinetoplastea</taxon>
        <taxon>Metakinetoplastina</taxon>
        <taxon>Trypanosomatida</taxon>
        <taxon>Trypanosomatidae</taxon>
        <taxon>Leishmaniinae</taxon>
        <taxon>Leptomonas</taxon>
    </lineage>
</organism>
<evidence type="ECO:0000313" key="1">
    <source>
        <dbReference type="EMBL" id="KPI82539.1"/>
    </source>
</evidence>
<protein>
    <submittedName>
        <fullName evidence="1">Uncharacterized protein</fullName>
    </submittedName>
</protein>
<dbReference type="AlphaFoldDB" id="A0A0N0P250"/>
<accession>A0A0N0P250</accession>
<evidence type="ECO:0000313" key="2">
    <source>
        <dbReference type="Proteomes" id="UP000038009"/>
    </source>
</evidence>